<name>A0ABV2L6S3_9HYPH</name>
<keyword evidence="4" id="KW-0812">Transmembrane</keyword>
<feature type="transmembrane region" description="Helical" evidence="4">
    <location>
        <begin position="295"/>
        <end position="315"/>
    </location>
</feature>
<comment type="caution">
    <text evidence="7">The sequence shown here is derived from an EMBL/GenBank/DDBJ whole genome shotgun (WGS) entry which is preliminary data.</text>
</comment>
<dbReference type="PANTHER" id="PTHR32089:SF112">
    <property type="entry name" value="LYSOZYME-LIKE PROTEIN-RELATED"/>
    <property type="match status" value="1"/>
</dbReference>
<protein>
    <submittedName>
        <fullName evidence="7">Methyl-accepting chemotaxis protein</fullName>
    </submittedName>
</protein>
<evidence type="ECO:0000259" key="6">
    <source>
        <dbReference type="PROSITE" id="PS50885"/>
    </source>
</evidence>
<evidence type="ECO:0000256" key="2">
    <source>
        <dbReference type="ARBA" id="ARBA00029447"/>
    </source>
</evidence>
<dbReference type="Pfam" id="PF00672">
    <property type="entry name" value="HAMP"/>
    <property type="match status" value="1"/>
</dbReference>
<dbReference type="SUPFAM" id="SSF58104">
    <property type="entry name" value="Methyl-accepting chemotaxis protein (MCP) signaling domain"/>
    <property type="match status" value="1"/>
</dbReference>
<sequence length="665" mass="69167">MKLGIRARLYAGFGSLIVLTGGIGLTSQYQLGSVTSDYARLARLEEGARNVFSVNGLGERLFSQALDYQANQKPEQVGQMEQTRQGMATLLQRQVDIAISEERRAMYASMRDEAAALKGDIQRLGQAGETLAESKGNLFRIGDELTRVTGALTADIRRNGSAAQVAQAAQVESTVLLMRVANWRFLATRDPQGPATFATNSQKADAAVKTLRDLDTAAEFARPIKELHEAVVAYINAFNTAAAAIESTRVAYDDKLKPHVTALMQAGLVMRTKIEGAVAEISAATEASVSRARTLQMALVALALALGGALAFLIARSIIGPISGMTSAMSRLAAGETAVTVPSQDAVDEMGEMAKAVDVFRQNAIARIELEAEQVAAQSARQRRADRVDGLVQSFEQTISGAIGIVTSAATELDATARSMTQVAENTNGQAVASSAAAEETSANVQTVAAAAEEMVASLHEIERQVQQSNAAAGAAARDAEATNIAMGSLMQAADRIGEAVTMISSIAGQTNLLALNATIEAARAGEAGRGFAVVAAEVKELAGQTARATDQIGGQITAIQQATAQAVAAIRQIGQTIVSVNAITSSIAATVVEQTAATGEISRNAAEAARGTQDVSMNVAQVLASSGETGSAAQQVLLAAGELSVQSVNVRHEVEGFLAAIRAA</sequence>
<keyword evidence="4" id="KW-0472">Membrane</keyword>
<gene>
    <name evidence="7" type="ORF">ABID43_002891</name>
</gene>
<dbReference type="InterPro" id="IPR032255">
    <property type="entry name" value="HBM"/>
</dbReference>
<dbReference type="PROSITE" id="PS50111">
    <property type="entry name" value="CHEMOTAXIS_TRANSDUC_2"/>
    <property type="match status" value="1"/>
</dbReference>
<feature type="domain" description="HAMP" evidence="6">
    <location>
        <begin position="316"/>
        <end position="369"/>
    </location>
</feature>
<dbReference type="InterPro" id="IPR003660">
    <property type="entry name" value="HAMP_dom"/>
</dbReference>
<evidence type="ECO:0000256" key="3">
    <source>
        <dbReference type="PROSITE-ProRule" id="PRU00284"/>
    </source>
</evidence>
<evidence type="ECO:0000313" key="7">
    <source>
        <dbReference type="EMBL" id="MET3693344.1"/>
    </source>
</evidence>
<dbReference type="PANTHER" id="PTHR32089">
    <property type="entry name" value="METHYL-ACCEPTING CHEMOTAXIS PROTEIN MCPB"/>
    <property type="match status" value="1"/>
</dbReference>
<evidence type="ECO:0000256" key="1">
    <source>
        <dbReference type="ARBA" id="ARBA00023224"/>
    </source>
</evidence>
<evidence type="ECO:0000256" key="4">
    <source>
        <dbReference type="SAM" id="Phobius"/>
    </source>
</evidence>
<organism evidence="7 8">
    <name type="scientific">Methylobacterium goesingense</name>
    <dbReference type="NCBI Taxonomy" id="243690"/>
    <lineage>
        <taxon>Bacteria</taxon>
        <taxon>Pseudomonadati</taxon>
        <taxon>Pseudomonadota</taxon>
        <taxon>Alphaproteobacteria</taxon>
        <taxon>Hyphomicrobiales</taxon>
        <taxon>Methylobacteriaceae</taxon>
        <taxon>Methylobacterium</taxon>
    </lineage>
</organism>
<dbReference type="SMART" id="SM00304">
    <property type="entry name" value="HAMP"/>
    <property type="match status" value="1"/>
</dbReference>
<dbReference type="RefSeq" id="WP_238281425.1">
    <property type="nucleotide sequence ID" value="NZ_BPQL01000123.1"/>
</dbReference>
<keyword evidence="4" id="KW-1133">Transmembrane helix</keyword>
<keyword evidence="1 3" id="KW-0807">Transducer</keyword>
<dbReference type="InterPro" id="IPR004089">
    <property type="entry name" value="MCPsignal_dom"/>
</dbReference>
<feature type="domain" description="Methyl-accepting transducer" evidence="5">
    <location>
        <begin position="409"/>
        <end position="645"/>
    </location>
</feature>
<comment type="similarity">
    <text evidence="2">Belongs to the methyl-accepting chemotaxis (MCP) protein family.</text>
</comment>
<evidence type="ECO:0000259" key="5">
    <source>
        <dbReference type="PROSITE" id="PS50111"/>
    </source>
</evidence>
<evidence type="ECO:0000313" key="8">
    <source>
        <dbReference type="Proteomes" id="UP001549145"/>
    </source>
</evidence>
<dbReference type="PROSITE" id="PS50885">
    <property type="entry name" value="HAMP"/>
    <property type="match status" value="1"/>
</dbReference>
<dbReference type="Pfam" id="PF00015">
    <property type="entry name" value="MCPsignal"/>
    <property type="match status" value="1"/>
</dbReference>
<proteinExistence type="inferred from homology"/>
<dbReference type="Gene3D" id="1.10.287.950">
    <property type="entry name" value="Methyl-accepting chemotaxis protein"/>
    <property type="match status" value="1"/>
</dbReference>
<reference evidence="7 8" key="1">
    <citation type="submission" date="2024-06" db="EMBL/GenBank/DDBJ databases">
        <title>Genomic Encyclopedia of Type Strains, Phase IV (KMG-IV): sequencing the most valuable type-strain genomes for metagenomic binning, comparative biology and taxonomic classification.</title>
        <authorList>
            <person name="Goeker M."/>
        </authorList>
    </citation>
    <scope>NUCLEOTIDE SEQUENCE [LARGE SCALE GENOMIC DNA]</scope>
    <source>
        <strain evidence="7 8">DSM 21331</strain>
    </source>
</reference>
<dbReference type="SMART" id="SM01358">
    <property type="entry name" value="HBM"/>
    <property type="match status" value="1"/>
</dbReference>
<dbReference type="EMBL" id="JBEPMM010000007">
    <property type="protein sequence ID" value="MET3693344.1"/>
    <property type="molecule type" value="Genomic_DNA"/>
</dbReference>
<dbReference type="SMART" id="SM00283">
    <property type="entry name" value="MA"/>
    <property type="match status" value="1"/>
</dbReference>
<accession>A0ABV2L6S3</accession>
<dbReference type="Gene3D" id="6.10.340.10">
    <property type="match status" value="1"/>
</dbReference>
<dbReference type="Proteomes" id="UP001549145">
    <property type="component" value="Unassembled WGS sequence"/>
</dbReference>
<keyword evidence="8" id="KW-1185">Reference proteome</keyword>